<reference evidence="4 5" key="1">
    <citation type="submission" date="2016-03" db="EMBL/GenBank/DDBJ databases">
        <title>Choanephora cucurbitarum.</title>
        <authorList>
            <person name="Min B."/>
            <person name="Park H."/>
            <person name="Park J.-H."/>
            <person name="Shin H.-D."/>
            <person name="Choi I.-G."/>
        </authorList>
    </citation>
    <scope>NUCLEOTIDE SEQUENCE [LARGE SCALE GENOMIC DNA]</scope>
    <source>
        <strain evidence="4 5">KUS-F28377</strain>
    </source>
</reference>
<evidence type="ECO:0000313" key="4">
    <source>
        <dbReference type="EMBL" id="OBZ87663.1"/>
    </source>
</evidence>
<accession>A0A1C7NEW2</accession>
<dbReference type="GO" id="GO:0019005">
    <property type="term" value="C:SCF ubiquitin ligase complex"/>
    <property type="evidence" value="ECO:0007669"/>
    <property type="project" value="TreeGrafter"/>
</dbReference>
<evidence type="ECO:0000313" key="5">
    <source>
        <dbReference type="Proteomes" id="UP000093000"/>
    </source>
</evidence>
<feature type="region of interest" description="Disordered" evidence="1">
    <location>
        <begin position="390"/>
        <end position="409"/>
    </location>
</feature>
<dbReference type="SUPFAM" id="SSF52047">
    <property type="entry name" value="RNI-like"/>
    <property type="match status" value="1"/>
</dbReference>
<keyword evidence="5" id="KW-1185">Reference proteome</keyword>
<dbReference type="OrthoDB" id="421226at2759"/>
<dbReference type="AlphaFoldDB" id="A0A1C7NEW2"/>
<dbReference type="InterPro" id="IPR001810">
    <property type="entry name" value="F-box_dom"/>
</dbReference>
<dbReference type="Pfam" id="PF25372">
    <property type="entry name" value="DUF7885"/>
    <property type="match status" value="1"/>
</dbReference>
<evidence type="ECO:0000256" key="1">
    <source>
        <dbReference type="SAM" id="MobiDB-lite"/>
    </source>
</evidence>
<comment type="caution">
    <text evidence="4">The sequence shown here is derived from an EMBL/GenBank/DDBJ whole genome shotgun (WGS) entry which is preliminary data.</text>
</comment>
<feature type="domain" description="F-box/LRR-repeat protein 15-like leucin rich repeat" evidence="3">
    <location>
        <begin position="84"/>
        <end position="240"/>
    </location>
</feature>
<dbReference type="PANTHER" id="PTHR13318">
    <property type="entry name" value="PARTNER OF PAIRED, ISOFORM B-RELATED"/>
    <property type="match status" value="1"/>
</dbReference>
<dbReference type="SMART" id="SM00367">
    <property type="entry name" value="LRR_CC"/>
    <property type="match status" value="7"/>
</dbReference>
<dbReference type="InParanoid" id="A0A1C7NEW2"/>
<dbReference type="Gene3D" id="3.80.10.10">
    <property type="entry name" value="Ribonuclease Inhibitor"/>
    <property type="match status" value="2"/>
</dbReference>
<dbReference type="Proteomes" id="UP000093000">
    <property type="component" value="Unassembled WGS sequence"/>
</dbReference>
<evidence type="ECO:0000259" key="2">
    <source>
        <dbReference type="Pfam" id="PF12937"/>
    </source>
</evidence>
<dbReference type="EMBL" id="LUGH01000206">
    <property type="protein sequence ID" value="OBZ87663.1"/>
    <property type="molecule type" value="Genomic_DNA"/>
</dbReference>
<protein>
    <submittedName>
        <fullName evidence="4">F-box/LRR-repeat protein 2</fullName>
    </submittedName>
</protein>
<proteinExistence type="predicted"/>
<evidence type="ECO:0000259" key="3">
    <source>
        <dbReference type="Pfam" id="PF25372"/>
    </source>
</evidence>
<dbReference type="InterPro" id="IPR032675">
    <property type="entry name" value="LRR_dom_sf"/>
</dbReference>
<dbReference type="STRING" id="101091.A0A1C7NEW2"/>
<feature type="domain" description="F-box" evidence="2">
    <location>
        <begin position="1"/>
        <end position="32"/>
    </location>
</feature>
<gene>
    <name evidence="4" type="primary">FBXL2_2</name>
    <name evidence="4" type="ORF">A0J61_04285</name>
</gene>
<dbReference type="InterPro" id="IPR006553">
    <property type="entry name" value="Leu-rich_rpt_Cys-con_subtyp"/>
</dbReference>
<dbReference type="GO" id="GO:0031146">
    <property type="term" value="P:SCF-dependent proteasomal ubiquitin-dependent protein catabolic process"/>
    <property type="evidence" value="ECO:0007669"/>
    <property type="project" value="TreeGrafter"/>
</dbReference>
<name>A0A1C7NEW2_9FUNG</name>
<dbReference type="InterPro" id="IPR057207">
    <property type="entry name" value="FBXL15_LRR"/>
</dbReference>
<sequence>MIFQHLTINDLYHATSVSKHWHTLTTPILWNSPIPSHPLLSCLASFKAIDKKYKITHVHQRSHLYAGFPIYLPHYGHAVKSLDLSLISAHVTDCTIRYIVRSCPHLTSLNLSDCRFITNESLRYLGQNHQLQALILQNCRQITDTGLNYLKCQPLATLHLGGCHRVTDDGIISLVTDAGTSLRRLCLSDCIHVTGKSLQAISRRCSLRLEWLDIARTQAIQHNDLVDLVTHCPNITRLNISLKKPKLHDPSSHHMLGNPLNELIDLLDQFNIQPSLTPASAQHRLTLSEQRLARNVVVNPHTIECVVLHLQKLENLNLSYWTTLTDKAAQAISMHGHCLTYLNLIGCKSVTKKGLKYLSDLCERKSTCITLGKEWMITPNATYSFESSSGWASASSDEESRTKRLPLSKRPSRQIGTKTLIVKA</sequence>
<dbReference type="Pfam" id="PF12937">
    <property type="entry name" value="F-box-like"/>
    <property type="match status" value="1"/>
</dbReference>
<organism evidence="4 5">
    <name type="scientific">Choanephora cucurbitarum</name>
    <dbReference type="NCBI Taxonomy" id="101091"/>
    <lineage>
        <taxon>Eukaryota</taxon>
        <taxon>Fungi</taxon>
        <taxon>Fungi incertae sedis</taxon>
        <taxon>Mucoromycota</taxon>
        <taxon>Mucoromycotina</taxon>
        <taxon>Mucoromycetes</taxon>
        <taxon>Mucorales</taxon>
        <taxon>Mucorineae</taxon>
        <taxon>Choanephoraceae</taxon>
        <taxon>Choanephoroideae</taxon>
        <taxon>Choanephora</taxon>
    </lineage>
</organism>